<dbReference type="EMBL" id="BAABAH010000009">
    <property type="protein sequence ID" value="GAA3823561.1"/>
    <property type="molecule type" value="Genomic_DNA"/>
</dbReference>
<dbReference type="InterPro" id="IPR023214">
    <property type="entry name" value="HAD_sf"/>
</dbReference>
<protein>
    <submittedName>
        <fullName evidence="1">HAD family phosphatase</fullName>
    </submittedName>
</protein>
<organism evidence="1 2">
    <name type="scientific">Nocardioides panacisoli</name>
    <dbReference type="NCBI Taxonomy" id="627624"/>
    <lineage>
        <taxon>Bacteria</taxon>
        <taxon>Bacillati</taxon>
        <taxon>Actinomycetota</taxon>
        <taxon>Actinomycetes</taxon>
        <taxon>Propionibacteriales</taxon>
        <taxon>Nocardioidaceae</taxon>
        <taxon>Nocardioides</taxon>
    </lineage>
</organism>
<dbReference type="Gene3D" id="3.40.50.1000">
    <property type="entry name" value="HAD superfamily/HAD-like"/>
    <property type="match status" value="1"/>
</dbReference>
<dbReference type="PANTHER" id="PTHR18901:SF38">
    <property type="entry name" value="PSEUDOURIDINE-5'-PHOSPHATASE"/>
    <property type="match status" value="1"/>
</dbReference>
<dbReference type="Proteomes" id="UP001501821">
    <property type="component" value="Unassembled WGS sequence"/>
</dbReference>
<dbReference type="SFLD" id="SFLDS00003">
    <property type="entry name" value="Haloacid_Dehalogenase"/>
    <property type="match status" value="1"/>
</dbReference>
<dbReference type="PANTHER" id="PTHR18901">
    <property type="entry name" value="2-DEOXYGLUCOSE-6-PHOSPHATE PHOSPHATASE 2"/>
    <property type="match status" value="1"/>
</dbReference>
<dbReference type="NCBIfam" id="TIGR01509">
    <property type="entry name" value="HAD-SF-IA-v3"/>
    <property type="match status" value="1"/>
</dbReference>
<sequence>MAAVLWDMDGTLVDTEPYWMATEVAIAEEHGATWTHEDAMQLVGNDLLTSGRYIKARMGLPQSPEEIVELLLDGVVERVRHSVPWCPGARELLLALHDAGVPCALVTMSYQRFVAPILEHLPPETFRAVVTGDLVDNGKPHPEPYLTAAAALGVDAGDCVAIEDSDTGARSAAAAGCRVLVVPNHVQVPPGPRRTFRSTLEGLGVDVLKTLPDRDQTPPDLP</sequence>
<dbReference type="CDD" id="cd07505">
    <property type="entry name" value="HAD_BPGM-like"/>
    <property type="match status" value="1"/>
</dbReference>
<dbReference type="InterPro" id="IPR006439">
    <property type="entry name" value="HAD-SF_hydro_IA"/>
</dbReference>
<dbReference type="Pfam" id="PF00702">
    <property type="entry name" value="Hydrolase"/>
    <property type="match status" value="1"/>
</dbReference>
<proteinExistence type="predicted"/>
<gene>
    <name evidence="1" type="ORF">GCM10022242_26280</name>
</gene>
<dbReference type="InterPro" id="IPR036412">
    <property type="entry name" value="HAD-like_sf"/>
</dbReference>
<evidence type="ECO:0000313" key="1">
    <source>
        <dbReference type="EMBL" id="GAA3823561.1"/>
    </source>
</evidence>
<dbReference type="SFLD" id="SFLDG01129">
    <property type="entry name" value="C1.5:_HAD__Beta-PGM__Phosphata"/>
    <property type="match status" value="1"/>
</dbReference>
<comment type="caution">
    <text evidence="1">The sequence shown here is derived from an EMBL/GenBank/DDBJ whole genome shotgun (WGS) entry which is preliminary data.</text>
</comment>
<dbReference type="Gene3D" id="1.10.150.240">
    <property type="entry name" value="Putative phosphatase, domain 2"/>
    <property type="match status" value="1"/>
</dbReference>
<reference evidence="2" key="1">
    <citation type="journal article" date="2019" name="Int. J. Syst. Evol. Microbiol.">
        <title>The Global Catalogue of Microorganisms (GCM) 10K type strain sequencing project: providing services to taxonomists for standard genome sequencing and annotation.</title>
        <authorList>
            <consortium name="The Broad Institute Genomics Platform"/>
            <consortium name="The Broad Institute Genome Sequencing Center for Infectious Disease"/>
            <person name="Wu L."/>
            <person name="Ma J."/>
        </authorList>
    </citation>
    <scope>NUCLEOTIDE SEQUENCE [LARGE SCALE GENOMIC DNA]</scope>
    <source>
        <strain evidence="2">JCM 16953</strain>
    </source>
</reference>
<dbReference type="InterPro" id="IPR023198">
    <property type="entry name" value="PGP-like_dom2"/>
</dbReference>
<name>A0ABP7IQ00_9ACTN</name>
<dbReference type="SUPFAM" id="SSF56784">
    <property type="entry name" value="HAD-like"/>
    <property type="match status" value="1"/>
</dbReference>
<keyword evidence="2" id="KW-1185">Reference proteome</keyword>
<evidence type="ECO:0000313" key="2">
    <source>
        <dbReference type="Proteomes" id="UP001501821"/>
    </source>
</evidence>
<accession>A0ABP7IQ00</accession>